<dbReference type="EMBL" id="WBOA01000002">
    <property type="protein sequence ID" value="KAB1950886.1"/>
    <property type="molecule type" value="Genomic_DNA"/>
</dbReference>
<protein>
    <submittedName>
        <fullName evidence="3">D-Ala-teichoic acid biosynthesis protein</fullName>
    </submittedName>
    <submittedName>
        <fullName evidence="4">Teichoic acid D-Ala incorporation-associated protein DltX</fullName>
    </submittedName>
</protein>
<evidence type="ECO:0000313" key="12">
    <source>
        <dbReference type="Proteomes" id="UP000460112"/>
    </source>
</evidence>
<reference evidence="3 10" key="3">
    <citation type="journal article" date="2018" name="Int. J. Syst. Evol. Microbiol.">
        <title>Lactobacillus paragasseri sp. nov., a sister taxon of Lactobacillus gasseri, based on whole-genome sequence analyses.</title>
        <authorList>
            <person name="Tanizawa Y."/>
            <person name="Tada I."/>
            <person name="Kobayashi H."/>
            <person name="Endo A."/>
            <person name="Maeno S."/>
            <person name="Toyoda A."/>
            <person name="Arita M."/>
            <person name="Nakamura Y."/>
            <person name="Sakamoto M."/>
            <person name="Ohkuma M."/>
            <person name="Tohno M."/>
        </authorList>
    </citation>
    <scope>NUCLEOTIDE SEQUENCE [LARGE SCALE GENOMIC DNA]</scope>
    <source>
        <strain evidence="3 10">JCM 1025</strain>
    </source>
</reference>
<evidence type="ECO:0000313" key="9">
    <source>
        <dbReference type="Proteomes" id="UP000234740"/>
    </source>
</evidence>
<evidence type="ECO:0000313" key="11">
    <source>
        <dbReference type="Proteomes" id="UP000316012"/>
    </source>
</evidence>
<evidence type="ECO:0000313" key="10">
    <source>
        <dbReference type="Proteomes" id="UP000250668"/>
    </source>
</evidence>
<evidence type="ECO:0000313" key="6">
    <source>
        <dbReference type="EMBL" id="QTD67359.1"/>
    </source>
</evidence>
<dbReference type="STRING" id="324831.LGAS_1819"/>
<dbReference type="AlphaFoldDB" id="A0A133P5F9"/>
<evidence type="ECO:0000313" key="2">
    <source>
        <dbReference type="EMBL" id="ART98358.1"/>
    </source>
</evidence>
<evidence type="ECO:0000256" key="1">
    <source>
        <dbReference type="SAM" id="Phobius"/>
    </source>
</evidence>
<dbReference type="Proteomes" id="UP000663932">
    <property type="component" value="Chromosome"/>
</dbReference>
<organism evidence="4 12">
    <name type="scientific">Lactobacillus gasseri</name>
    <dbReference type="NCBI Taxonomy" id="1596"/>
    <lineage>
        <taxon>Bacteria</taxon>
        <taxon>Bacillati</taxon>
        <taxon>Bacillota</taxon>
        <taxon>Bacilli</taxon>
        <taxon>Lactobacillales</taxon>
        <taxon>Lactobacillaceae</taxon>
        <taxon>Lactobacillus</taxon>
    </lineage>
</organism>
<dbReference type="Proteomes" id="UP000316012">
    <property type="component" value="Unassembled WGS sequence"/>
</dbReference>
<evidence type="ECO:0000313" key="5">
    <source>
        <dbReference type="EMBL" id="PKZ90496.1"/>
    </source>
</evidence>
<dbReference type="Proteomes" id="UP000234740">
    <property type="component" value="Unassembled WGS sequence"/>
</dbReference>
<dbReference type="EMBL" id="BEXJ01000002">
    <property type="protein sequence ID" value="GBA96278.1"/>
    <property type="molecule type" value="Genomic_DNA"/>
</dbReference>
<dbReference type="RefSeq" id="WP_003649824.1">
    <property type="nucleotide sequence ID" value="NZ_BEXJ01000002.1"/>
</dbReference>
<dbReference type="EMBL" id="PKKC01000003">
    <property type="protein sequence ID" value="PKZ90496.1"/>
    <property type="molecule type" value="Genomic_DNA"/>
</dbReference>
<gene>
    <name evidence="2" type="ORF">CCE30_05200</name>
    <name evidence="5" type="ORF">CYJ86_07890</name>
    <name evidence="4" type="ORF">F8244_07990</name>
    <name evidence="7" type="ORF">FIPPAONL_00309</name>
    <name evidence="6" type="ORF">J3E67_001822</name>
    <name evidence="3" type="ORF">LJCM1025_09380</name>
</gene>
<dbReference type="OMA" id="PHFIYNE"/>
<dbReference type="EMBL" id="CP071801">
    <property type="protein sequence ID" value="QTD67359.1"/>
    <property type="molecule type" value="Genomic_DNA"/>
</dbReference>
<dbReference type="GeneID" id="48925798"/>
<reference evidence="7 11" key="4">
    <citation type="submission" date="2019-04" db="EMBL/GenBank/DDBJ databases">
        <title>Lactobacillus gasseri 7171 assembly.</title>
        <authorList>
            <person name="Joris B.R."/>
            <person name="Giguere D."/>
        </authorList>
    </citation>
    <scope>NUCLEOTIDE SEQUENCE [LARGE SCALE GENOMIC DNA]</scope>
    <source>
        <strain evidence="7 11">7171</strain>
    </source>
</reference>
<feature type="transmembrane region" description="Helical" evidence="1">
    <location>
        <begin position="16"/>
        <end position="37"/>
    </location>
</feature>
<dbReference type="EMBL" id="CP021427">
    <property type="protein sequence ID" value="ART98358.1"/>
    <property type="molecule type" value="Genomic_DNA"/>
</dbReference>
<name>A0A133P5F9_LACGS</name>
<keyword evidence="1" id="KW-0472">Membrane</keyword>
<keyword evidence="1" id="KW-0812">Transmembrane</keyword>
<evidence type="ECO:0000313" key="3">
    <source>
        <dbReference type="EMBL" id="GBA96278.1"/>
    </source>
</evidence>
<dbReference type="InterPro" id="IPR021008">
    <property type="entry name" value="DltX"/>
</dbReference>
<proteinExistence type="predicted"/>
<dbReference type="Proteomes" id="UP000460112">
    <property type="component" value="Unassembled WGS sequence"/>
</dbReference>
<dbReference type="Proteomes" id="UP000250668">
    <property type="component" value="Unassembled WGS sequence"/>
</dbReference>
<keyword evidence="1" id="KW-1133">Transmembrane helix</keyword>
<evidence type="ECO:0000313" key="4">
    <source>
        <dbReference type="EMBL" id="KAB1950886.1"/>
    </source>
</evidence>
<sequence length="52" mass="6003">MAENKDKQNNTKKKEIGLFIAKTLFYFAVLVVLVYLYSYSGIGAAKFIYKDF</sequence>
<dbReference type="Proteomes" id="UP000195798">
    <property type="component" value="Chromosome"/>
</dbReference>
<keyword evidence="11" id="KW-1185">Reference proteome</keyword>
<evidence type="ECO:0000313" key="7">
    <source>
        <dbReference type="EMBL" id="TQW15981.1"/>
    </source>
</evidence>
<evidence type="ECO:0000313" key="8">
    <source>
        <dbReference type="Proteomes" id="UP000195798"/>
    </source>
</evidence>
<reference evidence="6" key="6">
    <citation type="submission" date="2021-03" db="EMBL/GenBank/DDBJ databases">
        <title>Whole genome sequence of Lactobacillus gasseri HL75.</title>
        <authorList>
            <person name="Kim J.-M."/>
            <person name="Chung S.H."/>
            <person name="Kim J.-S."/>
        </authorList>
    </citation>
    <scope>NUCLEOTIDE SEQUENCE</scope>
    <source>
        <strain evidence="6">HL75</strain>
    </source>
</reference>
<dbReference type="EMBL" id="SRMD01000039">
    <property type="protein sequence ID" value="TQW15981.1"/>
    <property type="molecule type" value="Genomic_DNA"/>
</dbReference>
<reference evidence="2 8" key="1">
    <citation type="submission" date="2017-05" db="EMBL/GenBank/DDBJ databases">
        <authorList>
            <person name="Oh N.-S."/>
        </authorList>
    </citation>
    <scope>NUCLEOTIDE SEQUENCE [LARGE SCALE GENOMIC DNA]</scope>
    <source>
        <strain evidence="2 8">4M13</strain>
    </source>
</reference>
<dbReference type="Pfam" id="PF12459">
    <property type="entry name" value="DltX"/>
    <property type="match status" value="1"/>
</dbReference>
<accession>A0A133P5F9</accession>
<reference evidence="5 9" key="2">
    <citation type="submission" date="2017-12" db="EMBL/GenBank/DDBJ databases">
        <title>Phylogenetic diversity of female urinary microbiome.</title>
        <authorList>
            <person name="Thomas-White K."/>
            <person name="Wolfe A.J."/>
        </authorList>
    </citation>
    <scope>NUCLEOTIDE SEQUENCE [LARGE SCALE GENOMIC DNA]</scope>
    <source>
        <strain evidence="5 9">UMB0099</strain>
    </source>
</reference>
<reference evidence="4 12" key="5">
    <citation type="submission" date="2019-09" db="EMBL/GenBank/DDBJ databases">
        <title>Investigation of probiotic properties of different lactic acid bacteria.</title>
        <authorList>
            <person name="Jaomanjaka F."/>
            <person name="Blanc P."/>
        </authorList>
    </citation>
    <scope>NUCLEOTIDE SEQUENCE [LARGE SCALE GENOMIC DNA]</scope>
    <source>
        <strain evidence="4 12">BIO6369</strain>
    </source>
</reference>